<feature type="region of interest" description="Disordered" evidence="4">
    <location>
        <begin position="1"/>
        <end position="29"/>
    </location>
</feature>
<protein>
    <submittedName>
        <fullName evidence="7">Transcriptional regulator, RpiR family</fullName>
    </submittedName>
</protein>
<dbReference type="SUPFAM" id="SSF53697">
    <property type="entry name" value="SIS domain"/>
    <property type="match status" value="1"/>
</dbReference>
<evidence type="ECO:0000256" key="4">
    <source>
        <dbReference type="SAM" id="MobiDB-lite"/>
    </source>
</evidence>
<dbReference type="CDD" id="cd05013">
    <property type="entry name" value="SIS_RpiR"/>
    <property type="match status" value="1"/>
</dbReference>
<dbReference type="AlphaFoldDB" id="A0A486SIZ1"/>
<keyword evidence="3" id="KW-0804">Transcription</keyword>
<dbReference type="GO" id="GO:1901135">
    <property type="term" value="P:carbohydrate derivative metabolic process"/>
    <property type="evidence" value="ECO:0007669"/>
    <property type="project" value="InterPro"/>
</dbReference>
<dbReference type="Gene3D" id="3.40.50.10490">
    <property type="entry name" value="Glucose-6-phosphate isomerase like protein, domain 1"/>
    <property type="match status" value="1"/>
</dbReference>
<evidence type="ECO:0000259" key="6">
    <source>
        <dbReference type="PROSITE" id="PS51464"/>
    </source>
</evidence>
<dbReference type="Gene3D" id="1.10.10.10">
    <property type="entry name" value="Winged helix-like DNA-binding domain superfamily/Winged helix DNA-binding domain"/>
    <property type="match status" value="1"/>
</dbReference>
<dbReference type="InterPro" id="IPR036388">
    <property type="entry name" value="WH-like_DNA-bd_sf"/>
</dbReference>
<dbReference type="GO" id="GO:0003677">
    <property type="term" value="F:DNA binding"/>
    <property type="evidence" value="ECO:0007669"/>
    <property type="project" value="UniProtKB-KW"/>
</dbReference>
<dbReference type="GO" id="GO:0003700">
    <property type="term" value="F:DNA-binding transcription factor activity"/>
    <property type="evidence" value="ECO:0007669"/>
    <property type="project" value="InterPro"/>
</dbReference>
<dbReference type="InterPro" id="IPR035472">
    <property type="entry name" value="RpiR-like_SIS"/>
</dbReference>
<feature type="domain" description="HTH rpiR-type" evidence="5">
    <location>
        <begin position="205"/>
        <end position="281"/>
    </location>
</feature>
<keyword evidence="1" id="KW-0805">Transcription regulation</keyword>
<evidence type="ECO:0000259" key="5">
    <source>
        <dbReference type="PROSITE" id="PS51071"/>
    </source>
</evidence>
<dbReference type="InterPro" id="IPR000281">
    <property type="entry name" value="HTH_RpiR"/>
</dbReference>
<sequence length="482" mass="49954">MPCSAAATTREAGASGTLRRASPRKRTEPSDCACAGNHTTAGTICPGREYVASLSNCSTPFWSTHITVSGPVNALSHSAAASICVDLTARKIRSTVRVICAGFVCTGPGTVIKRLPSCKVRLSRGVRPHSNGVRPTSCNAAATVVPMAPGPKTATTVLISVFMNADSLQQNLITWWLCPSQRTCNILHMNKENGNRISEGEQRLQQWLGSIHARSGDLAASEAKVVDLLLVDPLFVGTSTAAQVATRAGVSPPTVIRAARAIGFTGFTELKIEIARARGTAQFFAPPEVLTADATLASVLETSIRAGVDALTALSGAIEISALDEAVDLIQSARQVFAFGAGPSATVAADAVFRLRTAGVITVSIQDYLSAMIAARLLGPGDVIIVVSSTGRTSSTLSIADAASSAGASLIAITNQYDTPLATLANVSLVVGGMPLPAQMAAAGSRLAQLVVIDTLVAALTLRDKEQSRRAERAGIDLPDMS</sequence>
<gene>
    <name evidence="7" type="primary">rpiR</name>
    <name evidence="7" type="ORF">SAMEA4873652_05288</name>
</gene>
<reference evidence="7" key="1">
    <citation type="submission" date="2019-03" db="EMBL/GenBank/DDBJ databases">
        <authorList>
            <consortium name="Pathogen Informatics"/>
        </authorList>
    </citation>
    <scope>NUCLEOTIDE SEQUENCE</scope>
    <source>
        <strain evidence="7">5012STDY7626450</strain>
    </source>
</reference>
<dbReference type="SUPFAM" id="SSF46689">
    <property type="entry name" value="Homeodomain-like"/>
    <property type="match status" value="1"/>
</dbReference>
<keyword evidence="2" id="KW-0238">DNA-binding</keyword>
<feature type="domain" description="SIS" evidence="6">
    <location>
        <begin position="326"/>
        <end position="466"/>
    </location>
</feature>
<dbReference type="GO" id="GO:0097367">
    <property type="term" value="F:carbohydrate derivative binding"/>
    <property type="evidence" value="ECO:0007669"/>
    <property type="project" value="InterPro"/>
</dbReference>
<dbReference type="Pfam" id="PF01418">
    <property type="entry name" value="HTH_6"/>
    <property type="match status" value="1"/>
</dbReference>
<dbReference type="InterPro" id="IPR001347">
    <property type="entry name" value="SIS_dom"/>
</dbReference>
<evidence type="ECO:0000256" key="3">
    <source>
        <dbReference type="ARBA" id="ARBA00023163"/>
    </source>
</evidence>
<dbReference type="Pfam" id="PF01380">
    <property type="entry name" value="SIS"/>
    <property type="match status" value="1"/>
</dbReference>
<evidence type="ECO:0000313" key="7">
    <source>
        <dbReference type="EMBL" id="VGM14085.1"/>
    </source>
</evidence>
<dbReference type="PANTHER" id="PTHR30514">
    <property type="entry name" value="GLUCOKINASE"/>
    <property type="match status" value="1"/>
</dbReference>
<dbReference type="PROSITE" id="PS51071">
    <property type="entry name" value="HTH_RPIR"/>
    <property type="match status" value="1"/>
</dbReference>
<dbReference type="InterPro" id="IPR046348">
    <property type="entry name" value="SIS_dom_sf"/>
</dbReference>
<evidence type="ECO:0000256" key="2">
    <source>
        <dbReference type="ARBA" id="ARBA00023125"/>
    </source>
</evidence>
<dbReference type="PROSITE" id="PS51464">
    <property type="entry name" value="SIS"/>
    <property type="match status" value="1"/>
</dbReference>
<dbReference type="InterPro" id="IPR009057">
    <property type="entry name" value="Homeodomain-like_sf"/>
</dbReference>
<evidence type="ECO:0000256" key="1">
    <source>
        <dbReference type="ARBA" id="ARBA00023015"/>
    </source>
</evidence>
<dbReference type="EMBL" id="CAAHCV010000033">
    <property type="protein sequence ID" value="VGM14085.1"/>
    <property type="molecule type" value="Genomic_DNA"/>
</dbReference>
<organism evidence="7">
    <name type="scientific">Klebsiella pneumoniae</name>
    <dbReference type="NCBI Taxonomy" id="573"/>
    <lineage>
        <taxon>Bacteria</taxon>
        <taxon>Pseudomonadati</taxon>
        <taxon>Pseudomonadota</taxon>
        <taxon>Gammaproteobacteria</taxon>
        <taxon>Enterobacterales</taxon>
        <taxon>Enterobacteriaceae</taxon>
        <taxon>Klebsiella/Raoultella group</taxon>
        <taxon>Klebsiella</taxon>
        <taxon>Klebsiella pneumoniae complex</taxon>
    </lineage>
</organism>
<dbReference type="PANTHER" id="PTHR30514:SF1">
    <property type="entry name" value="HTH-TYPE TRANSCRIPTIONAL REGULATOR HEXR-RELATED"/>
    <property type="match status" value="1"/>
</dbReference>
<accession>A0A486SIZ1</accession>
<dbReference type="InterPro" id="IPR047640">
    <property type="entry name" value="RpiR-like"/>
</dbReference>
<name>A0A486SIZ1_KLEPN</name>
<proteinExistence type="predicted"/>